<evidence type="ECO:0000256" key="1">
    <source>
        <dbReference type="SAM" id="SignalP"/>
    </source>
</evidence>
<dbReference type="AlphaFoldDB" id="A0A239PJA3"/>
<dbReference type="InterPro" id="IPR010642">
    <property type="entry name" value="Invasion_prot_B"/>
</dbReference>
<feature type="signal peptide" evidence="1">
    <location>
        <begin position="1"/>
        <end position="23"/>
    </location>
</feature>
<evidence type="ECO:0000313" key="3">
    <source>
        <dbReference type="Proteomes" id="UP000198346"/>
    </source>
</evidence>
<protein>
    <submittedName>
        <fullName evidence="2">Invasion protein IalB, involved in pathogenesis</fullName>
    </submittedName>
</protein>
<feature type="chain" id="PRO_5012805717" evidence="1">
    <location>
        <begin position="24"/>
        <end position="173"/>
    </location>
</feature>
<dbReference type="Gene3D" id="2.60.40.1880">
    <property type="entry name" value="Invasion associated locus B (IalB) protein"/>
    <property type="match status" value="1"/>
</dbReference>
<reference evidence="2 3" key="1">
    <citation type="submission" date="2017-07" db="EMBL/GenBank/DDBJ databases">
        <authorList>
            <person name="Sun Z.S."/>
            <person name="Albrecht U."/>
            <person name="Echele G."/>
            <person name="Lee C.C."/>
        </authorList>
    </citation>
    <scope>NUCLEOTIDE SEQUENCE [LARGE SCALE GENOMIC DNA]</scope>
    <source>
        <strain evidence="2 3">CGMCC 1.12710</strain>
    </source>
</reference>
<gene>
    <name evidence="2" type="ORF">SAMN06297382_0359</name>
</gene>
<proteinExistence type="predicted"/>
<sequence>MRMMFRSLFVGLAGAGAASFAAAQDGSSADGPLFGAWKIQCEANAPCLAYVNLMDAESEQLALTAAFYFIPGAEAPTAVLTFPLGVALKPGLRLSSAALGEPIALQPEVCYPDGCRAAANLTAEQAAALNQQEHFRVSFFVYGREIRPAAVDVPVDGLAAALAHLRAKDGAKD</sequence>
<dbReference type="InterPro" id="IPR038696">
    <property type="entry name" value="IalB_sf"/>
</dbReference>
<dbReference type="Proteomes" id="UP000198346">
    <property type="component" value="Unassembled WGS sequence"/>
</dbReference>
<keyword evidence="3" id="KW-1185">Reference proteome</keyword>
<evidence type="ECO:0000313" key="2">
    <source>
        <dbReference type="EMBL" id="SNT67866.1"/>
    </source>
</evidence>
<dbReference type="EMBL" id="FZQA01000001">
    <property type="protein sequence ID" value="SNT67866.1"/>
    <property type="molecule type" value="Genomic_DNA"/>
</dbReference>
<organism evidence="2 3">
    <name type="scientific">Amphiplicatus metriothermophilus</name>
    <dbReference type="NCBI Taxonomy" id="1519374"/>
    <lineage>
        <taxon>Bacteria</taxon>
        <taxon>Pseudomonadati</taxon>
        <taxon>Pseudomonadota</taxon>
        <taxon>Alphaproteobacteria</taxon>
        <taxon>Parvularculales</taxon>
        <taxon>Parvularculaceae</taxon>
        <taxon>Amphiplicatus</taxon>
    </lineage>
</organism>
<dbReference type="Pfam" id="PF06776">
    <property type="entry name" value="IalB"/>
    <property type="match status" value="1"/>
</dbReference>
<keyword evidence="1" id="KW-0732">Signal</keyword>
<name>A0A239PJA3_9PROT</name>
<accession>A0A239PJA3</accession>